<dbReference type="Proteomes" id="UP000001073">
    <property type="component" value="Chromosome 22a"/>
</dbReference>
<evidence type="ECO:0000313" key="2">
    <source>
        <dbReference type="Proteomes" id="UP000001073"/>
    </source>
</evidence>
<dbReference type="EMBL" id="ADFV01193648">
    <property type="status" value="NOT_ANNOTATED_CDS"/>
    <property type="molecule type" value="Genomic_DNA"/>
</dbReference>
<dbReference type="EMBL" id="ADFV01193649">
    <property type="status" value="NOT_ANNOTATED_CDS"/>
    <property type="molecule type" value="Genomic_DNA"/>
</dbReference>
<reference evidence="1 2" key="1">
    <citation type="submission" date="2012-10" db="EMBL/GenBank/DDBJ databases">
        <authorList>
            <consortium name="Gibbon Genome Sequencing Consortium"/>
        </authorList>
    </citation>
    <scope>NUCLEOTIDE SEQUENCE [LARGE SCALE GENOMIC DNA]</scope>
</reference>
<name>G1S5Z7_NOMLE</name>
<reference evidence="1" key="2">
    <citation type="submission" date="2025-08" db="UniProtKB">
        <authorList>
            <consortium name="Ensembl"/>
        </authorList>
    </citation>
    <scope>IDENTIFICATION</scope>
</reference>
<gene>
    <name evidence="1" type="primary">DDX24</name>
</gene>
<dbReference type="eggNOG" id="KOG0347">
    <property type="taxonomic scope" value="Eukaryota"/>
</dbReference>
<dbReference type="HOGENOM" id="CLU_003041_13_1_1"/>
<dbReference type="Ensembl" id="ENSNLET00000021988.3">
    <property type="protein sequence ID" value="ENSNLEP00000020935.2"/>
    <property type="gene ID" value="ENSNLEG00000017240.3"/>
</dbReference>
<accession>G1S5Z7</accession>
<dbReference type="AlphaFoldDB" id="G1S5Z7"/>
<keyword evidence="2" id="KW-1185">Reference proteome</keyword>
<organism evidence="1 2">
    <name type="scientific">Nomascus leucogenys</name>
    <name type="common">Northern white-cheeked gibbon</name>
    <name type="synonym">Hylobates leucogenys</name>
    <dbReference type="NCBI Taxonomy" id="61853"/>
    <lineage>
        <taxon>Eukaryota</taxon>
        <taxon>Metazoa</taxon>
        <taxon>Chordata</taxon>
        <taxon>Craniata</taxon>
        <taxon>Vertebrata</taxon>
        <taxon>Euteleostomi</taxon>
        <taxon>Mammalia</taxon>
        <taxon>Eutheria</taxon>
        <taxon>Euarchontoglires</taxon>
        <taxon>Primates</taxon>
        <taxon>Haplorrhini</taxon>
        <taxon>Catarrhini</taxon>
        <taxon>Hylobatidae</taxon>
        <taxon>Nomascus</taxon>
    </lineage>
</organism>
<dbReference type="GeneTree" id="ENSGT00550000074847"/>
<reference evidence="1" key="3">
    <citation type="submission" date="2025-09" db="UniProtKB">
        <authorList>
            <consortium name="Ensembl"/>
        </authorList>
    </citation>
    <scope>IDENTIFICATION</scope>
</reference>
<sequence length="70" mass="8120">MPVCTRSRGSETWSSLPVWKTVFSWQQMWQLGVWIFLKSSMSSITRSHVPQRFMSTEVVELLELPMKASA</sequence>
<proteinExistence type="predicted"/>
<evidence type="ECO:0000313" key="1">
    <source>
        <dbReference type="Ensembl" id="ENSNLEP00000020935.2"/>
    </source>
</evidence>
<protein>
    <submittedName>
        <fullName evidence="1">DEAD-box helicase 24</fullName>
    </submittedName>
</protein>